<evidence type="ECO:0000313" key="10">
    <source>
        <dbReference type="EMBL" id="MDR7330252.1"/>
    </source>
</evidence>
<dbReference type="PANTHER" id="PTHR34390:SF2">
    <property type="entry name" value="SUCCINATE TRANSPORTER SUBUNIT YJJP-RELATED"/>
    <property type="match status" value="1"/>
</dbReference>
<keyword evidence="4 7" id="KW-1133">Transmembrane helix</keyword>
<feature type="domain" description="Threonine/Serine exporter ThrE" evidence="9">
    <location>
        <begin position="322"/>
        <end position="447"/>
    </location>
</feature>
<keyword evidence="2" id="KW-1003">Cell membrane</keyword>
<organism evidence="10 11">
    <name type="scientific">Corynebacterium guangdongense</name>
    <dbReference type="NCBI Taxonomy" id="1783348"/>
    <lineage>
        <taxon>Bacteria</taxon>
        <taxon>Bacillati</taxon>
        <taxon>Actinomycetota</taxon>
        <taxon>Actinomycetes</taxon>
        <taxon>Mycobacteriales</taxon>
        <taxon>Corynebacteriaceae</taxon>
        <taxon>Corynebacterium</taxon>
    </lineage>
</organism>
<feature type="transmembrane region" description="Helical" evidence="7">
    <location>
        <begin position="163"/>
        <end position="196"/>
    </location>
</feature>
<feature type="transmembrane region" description="Helical" evidence="7">
    <location>
        <begin position="312"/>
        <end position="337"/>
    </location>
</feature>
<dbReference type="InterPro" id="IPR010619">
    <property type="entry name" value="ThrE-like_N"/>
</dbReference>
<evidence type="ECO:0000256" key="5">
    <source>
        <dbReference type="ARBA" id="ARBA00023136"/>
    </source>
</evidence>
<feature type="transmembrane region" description="Helical" evidence="7">
    <location>
        <begin position="208"/>
        <end position="230"/>
    </location>
</feature>
<keyword evidence="3 7" id="KW-0812">Transmembrane</keyword>
<comment type="subcellular location">
    <subcellularLocation>
        <location evidence="1">Cell membrane</location>
        <topology evidence="1">Multi-pass membrane protein</topology>
    </subcellularLocation>
</comment>
<reference evidence="10" key="1">
    <citation type="submission" date="2023-07" db="EMBL/GenBank/DDBJ databases">
        <title>Sequencing the genomes of 1000 actinobacteria strains.</title>
        <authorList>
            <person name="Klenk H.-P."/>
        </authorList>
    </citation>
    <scope>NUCLEOTIDE SEQUENCE</scope>
    <source>
        <strain evidence="10">DSM 107476</strain>
    </source>
</reference>
<evidence type="ECO:0000259" key="8">
    <source>
        <dbReference type="Pfam" id="PF06738"/>
    </source>
</evidence>
<dbReference type="RefSeq" id="WP_290195760.1">
    <property type="nucleotide sequence ID" value="NZ_CP047654.1"/>
</dbReference>
<comment type="similarity">
    <text evidence="6">Belongs to the ThrE exporter (TC 2.A.79) family.</text>
</comment>
<dbReference type="Proteomes" id="UP001180840">
    <property type="component" value="Unassembled WGS sequence"/>
</dbReference>
<protein>
    <submittedName>
        <fullName evidence="10">Uncharacterized membrane protein YjjP (DUF1212 family)</fullName>
    </submittedName>
</protein>
<sequence>MAPWTDTLRSLLGVSGRIATIDSARAAPPPSPLAPIDLTDASQVAGVMEIAARIGDILLASGTANRDAAAQMHTVTTAYGLHYVHIDITKNTITMFTTIGQERRQPITVFWVTRGLDTDFSKLTEVDRLIRSIRAGATPPAVAEQILNELRAKPANYGMKKAIWGWGMLGGGVAFMLGGGLVAIVTAWLLSMVIIAANTLLGRNGLPVFFQQILGGVIATVPAAVTYAFAGSFGVEISPSQIIASGIIVLVAGLSLVQSLQDGIMGASVTGSARFFETMLLTAGIVAGVALGIQISDVVAMPLPPMETQAPANFASAVVKILGAGVISAGFAIAMFAERSAVGISGLSAITGMSFYHLLFRPIGMGDVASAAFTATIIGLAGGLLARRFLIPPVVIAISGITPMLPGLMLYRSMYALLNDQMLVGFTNLFIALATAGALAAGVVLGEWIARKLRRPARFHPYAAFRARRRPTFRKSPRSYRRVRRSGQR</sequence>
<feature type="transmembrane region" description="Helical" evidence="7">
    <location>
        <begin position="280"/>
        <end position="300"/>
    </location>
</feature>
<evidence type="ECO:0000259" key="9">
    <source>
        <dbReference type="Pfam" id="PF12821"/>
    </source>
</evidence>
<feature type="domain" description="Threonine/serine exporter-like N-terminal" evidence="8">
    <location>
        <begin position="50"/>
        <end position="295"/>
    </location>
</feature>
<dbReference type="InterPro" id="IPR024528">
    <property type="entry name" value="ThrE_2"/>
</dbReference>
<dbReference type="Pfam" id="PF06738">
    <property type="entry name" value="ThrE"/>
    <property type="match status" value="1"/>
</dbReference>
<feature type="transmembrane region" description="Helical" evidence="7">
    <location>
        <begin position="363"/>
        <end position="382"/>
    </location>
</feature>
<dbReference type="EMBL" id="JAVDXZ010000001">
    <property type="protein sequence ID" value="MDR7330252.1"/>
    <property type="molecule type" value="Genomic_DNA"/>
</dbReference>
<feature type="transmembrane region" description="Helical" evidence="7">
    <location>
        <begin position="242"/>
        <end position="260"/>
    </location>
</feature>
<keyword evidence="11" id="KW-1185">Reference proteome</keyword>
<feature type="transmembrane region" description="Helical" evidence="7">
    <location>
        <begin position="429"/>
        <end position="450"/>
    </location>
</feature>
<proteinExistence type="inferred from homology"/>
<keyword evidence="5 7" id="KW-0472">Membrane</keyword>
<evidence type="ECO:0000256" key="6">
    <source>
        <dbReference type="ARBA" id="ARBA00034125"/>
    </source>
</evidence>
<evidence type="ECO:0000256" key="3">
    <source>
        <dbReference type="ARBA" id="ARBA00022692"/>
    </source>
</evidence>
<evidence type="ECO:0000256" key="1">
    <source>
        <dbReference type="ARBA" id="ARBA00004651"/>
    </source>
</evidence>
<evidence type="ECO:0000256" key="7">
    <source>
        <dbReference type="SAM" id="Phobius"/>
    </source>
</evidence>
<comment type="caution">
    <text evidence="10">The sequence shown here is derived from an EMBL/GenBank/DDBJ whole genome shotgun (WGS) entry which is preliminary data.</text>
</comment>
<dbReference type="PANTHER" id="PTHR34390">
    <property type="entry name" value="UPF0442 PROTEIN YJJB-RELATED"/>
    <property type="match status" value="1"/>
</dbReference>
<name>A0ABU2A182_9CORY</name>
<evidence type="ECO:0000256" key="4">
    <source>
        <dbReference type="ARBA" id="ARBA00022989"/>
    </source>
</evidence>
<evidence type="ECO:0000256" key="2">
    <source>
        <dbReference type="ARBA" id="ARBA00022475"/>
    </source>
</evidence>
<evidence type="ECO:0000313" key="11">
    <source>
        <dbReference type="Proteomes" id="UP001180840"/>
    </source>
</evidence>
<dbReference type="NCBIfam" id="NF047720">
    <property type="entry name" value="ThrSerExpThrE"/>
    <property type="match status" value="1"/>
</dbReference>
<gene>
    <name evidence="10" type="ORF">J2S39_001928</name>
</gene>
<dbReference type="Pfam" id="PF12821">
    <property type="entry name" value="ThrE_2"/>
    <property type="match status" value="1"/>
</dbReference>
<accession>A0ABU2A182</accession>
<dbReference type="InterPro" id="IPR050539">
    <property type="entry name" value="ThrE_Dicarb/AminoAcid_Exp"/>
</dbReference>
<feature type="transmembrane region" description="Helical" evidence="7">
    <location>
        <begin position="389"/>
        <end position="409"/>
    </location>
</feature>